<evidence type="ECO:0000256" key="4">
    <source>
        <dbReference type="ARBA" id="ARBA00022692"/>
    </source>
</evidence>
<dbReference type="PANTHER" id="PTHR35851:SF1">
    <property type="entry name" value="CELL DIVISION PROTEIN FTSQ"/>
    <property type="match status" value="1"/>
</dbReference>
<feature type="domain" description="POTRA" evidence="9">
    <location>
        <begin position="55"/>
        <end position="123"/>
    </location>
</feature>
<feature type="transmembrane region" description="Helical" evidence="8">
    <location>
        <begin position="30"/>
        <end position="47"/>
    </location>
</feature>
<name>A0ABU3KAX2_9BACT</name>
<dbReference type="Proteomes" id="UP001250932">
    <property type="component" value="Unassembled WGS sequence"/>
</dbReference>
<keyword evidence="4 8" id="KW-0812">Transmembrane</keyword>
<dbReference type="EMBL" id="JAQOUE010000001">
    <property type="protein sequence ID" value="MDT7043347.1"/>
    <property type="molecule type" value="Genomic_DNA"/>
</dbReference>
<dbReference type="PROSITE" id="PS51779">
    <property type="entry name" value="POTRA"/>
    <property type="match status" value="1"/>
</dbReference>
<proteinExistence type="predicted"/>
<dbReference type="InterPro" id="IPR026579">
    <property type="entry name" value="FtsQ"/>
</dbReference>
<keyword evidence="5 8" id="KW-1133">Transmembrane helix</keyword>
<keyword evidence="3" id="KW-0132">Cell division</keyword>
<reference evidence="10 11" key="1">
    <citation type="journal article" date="2023" name="ISME J.">
        <title>Cultivation and genomic characterization of novel and ubiquitous marine nitrite-oxidizing bacteria from the Nitrospirales.</title>
        <authorList>
            <person name="Mueller A.J."/>
            <person name="Daebeler A."/>
            <person name="Herbold C.W."/>
            <person name="Kirkegaard R.H."/>
            <person name="Daims H."/>
        </authorList>
    </citation>
    <scope>NUCLEOTIDE SEQUENCE [LARGE SCALE GENOMIC DNA]</scope>
    <source>
        <strain evidence="10 11">EB</strain>
    </source>
</reference>
<dbReference type="PANTHER" id="PTHR35851">
    <property type="entry name" value="CELL DIVISION PROTEIN FTSQ"/>
    <property type="match status" value="1"/>
</dbReference>
<dbReference type="InterPro" id="IPR013685">
    <property type="entry name" value="POTRA_FtsQ_type"/>
</dbReference>
<dbReference type="Gene3D" id="3.10.20.310">
    <property type="entry name" value="membrane protein fhac"/>
    <property type="match status" value="1"/>
</dbReference>
<dbReference type="InterPro" id="IPR034746">
    <property type="entry name" value="POTRA"/>
</dbReference>
<protein>
    <submittedName>
        <fullName evidence="10">FtsQ-type POTRA domain-containing protein</fullName>
    </submittedName>
</protein>
<comment type="caution">
    <text evidence="10">The sequence shown here is derived from an EMBL/GenBank/DDBJ whole genome shotgun (WGS) entry which is preliminary data.</text>
</comment>
<evidence type="ECO:0000256" key="7">
    <source>
        <dbReference type="ARBA" id="ARBA00023306"/>
    </source>
</evidence>
<comment type="subcellular location">
    <subcellularLocation>
        <location evidence="1">Membrane</location>
    </subcellularLocation>
</comment>
<evidence type="ECO:0000256" key="6">
    <source>
        <dbReference type="ARBA" id="ARBA00023136"/>
    </source>
</evidence>
<dbReference type="Pfam" id="PF08478">
    <property type="entry name" value="POTRA_1"/>
    <property type="match status" value="1"/>
</dbReference>
<keyword evidence="11" id="KW-1185">Reference proteome</keyword>
<evidence type="ECO:0000256" key="3">
    <source>
        <dbReference type="ARBA" id="ARBA00022618"/>
    </source>
</evidence>
<keyword evidence="6 8" id="KW-0472">Membrane</keyword>
<evidence type="ECO:0000256" key="8">
    <source>
        <dbReference type="SAM" id="Phobius"/>
    </source>
</evidence>
<accession>A0ABU3KAX2</accession>
<evidence type="ECO:0000256" key="2">
    <source>
        <dbReference type="ARBA" id="ARBA00022475"/>
    </source>
</evidence>
<keyword evidence="2" id="KW-1003">Cell membrane</keyword>
<evidence type="ECO:0000259" key="9">
    <source>
        <dbReference type="PROSITE" id="PS51779"/>
    </source>
</evidence>
<dbReference type="RefSeq" id="WP_313833914.1">
    <property type="nucleotide sequence ID" value="NZ_JAQOUE010000001.1"/>
</dbReference>
<evidence type="ECO:0000313" key="11">
    <source>
        <dbReference type="Proteomes" id="UP001250932"/>
    </source>
</evidence>
<gene>
    <name evidence="10" type="ORF">PPG34_13385</name>
</gene>
<evidence type="ECO:0000256" key="5">
    <source>
        <dbReference type="ARBA" id="ARBA00022989"/>
    </source>
</evidence>
<organism evidence="10 11">
    <name type="scientific">Candidatus Nitronereus thalassa</name>
    <dbReference type="NCBI Taxonomy" id="3020898"/>
    <lineage>
        <taxon>Bacteria</taxon>
        <taxon>Pseudomonadati</taxon>
        <taxon>Nitrospirota</taxon>
        <taxon>Nitrospiria</taxon>
        <taxon>Nitrospirales</taxon>
        <taxon>Nitrospiraceae</taxon>
        <taxon>Candidatus Nitronereus</taxon>
    </lineage>
</organism>
<evidence type="ECO:0000313" key="10">
    <source>
        <dbReference type="EMBL" id="MDT7043347.1"/>
    </source>
</evidence>
<evidence type="ECO:0000256" key="1">
    <source>
        <dbReference type="ARBA" id="ARBA00004370"/>
    </source>
</evidence>
<sequence>MSRFRSLTPRRKKNHTLRAVSAKAAWGRRVLILSGFVMACVVGYYLLPQATAGWTTIQHVSISGAKFMKRGEILSLLDLPPDATLWTVEASKLEERLQGHPWVASVSVGRAFPNTLAVVITEREPVAAFQHAGGKLFLDQEGVVLSIVSEEATAGLPVVSGLSAISLLQGDPSTRDRARLGVTVARVLRDKFHGLLHIDLENSNEVIAETKDVTFLVNQHIEQTWQQYLALEPTIQAGNPTAPYEIDLRYSDKVIVRQRG</sequence>
<keyword evidence="7" id="KW-0131">Cell cycle</keyword>